<dbReference type="EMBL" id="JACBKZ010000006">
    <property type="protein sequence ID" value="KAF5948830.1"/>
    <property type="molecule type" value="Genomic_DNA"/>
</dbReference>
<dbReference type="AlphaFoldDB" id="A0A7J7H7C7"/>
<keyword evidence="2" id="KW-1185">Reference proteome</keyword>
<gene>
    <name evidence="1" type="ORF">HYC85_014787</name>
</gene>
<protein>
    <submittedName>
        <fullName evidence="1">Uncharacterized protein</fullName>
    </submittedName>
</protein>
<accession>A0A7J7H7C7</accession>
<proteinExistence type="predicted"/>
<reference evidence="1 2" key="2">
    <citation type="submission" date="2020-07" db="EMBL/GenBank/DDBJ databases">
        <title>Genome assembly of wild tea tree DASZ reveals pedigree and selection history of tea varieties.</title>
        <authorList>
            <person name="Zhang W."/>
        </authorList>
    </citation>
    <scope>NUCLEOTIDE SEQUENCE [LARGE SCALE GENOMIC DNA]</scope>
    <source>
        <strain evidence="2">cv. G240</strain>
        <tissue evidence="1">Leaf</tissue>
    </source>
</reference>
<evidence type="ECO:0000313" key="2">
    <source>
        <dbReference type="Proteomes" id="UP000593564"/>
    </source>
</evidence>
<organism evidence="1 2">
    <name type="scientific">Camellia sinensis</name>
    <name type="common">Tea plant</name>
    <name type="synonym">Thea sinensis</name>
    <dbReference type="NCBI Taxonomy" id="4442"/>
    <lineage>
        <taxon>Eukaryota</taxon>
        <taxon>Viridiplantae</taxon>
        <taxon>Streptophyta</taxon>
        <taxon>Embryophyta</taxon>
        <taxon>Tracheophyta</taxon>
        <taxon>Spermatophyta</taxon>
        <taxon>Magnoliopsida</taxon>
        <taxon>eudicotyledons</taxon>
        <taxon>Gunneridae</taxon>
        <taxon>Pentapetalae</taxon>
        <taxon>asterids</taxon>
        <taxon>Ericales</taxon>
        <taxon>Theaceae</taxon>
        <taxon>Camellia</taxon>
    </lineage>
</organism>
<evidence type="ECO:0000313" key="1">
    <source>
        <dbReference type="EMBL" id="KAF5948830.1"/>
    </source>
</evidence>
<name>A0A7J7H7C7_CAMSI</name>
<dbReference type="Proteomes" id="UP000593564">
    <property type="component" value="Unassembled WGS sequence"/>
</dbReference>
<sequence length="182" mass="20679">MESLPSIKASQLRIMGIKRSKSLANRTKNCYKKSIEQPLKSISSGISSKRPHQSTPVHNQLFQGRLTSDLEEFHMENNEGKASKRNFLRVESGMCSSSPIGSQNIFITFSHLAIVTSSRLRNISSNSEIGKHWFFLLLFLQWPTDESCLPYTVLLVVTDARSHLVELFEDTDRKRDQAASDY</sequence>
<reference evidence="2" key="1">
    <citation type="journal article" date="2020" name="Nat. Commun.">
        <title>Genome assembly of wild tea tree DASZ reveals pedigree and selection history of tea varieties.</title>
        <authorList>
            <person name="Zhang W."/>
            <person name="Zhang Y."/>
            <person name="Qiu H."/>
            <person name="Guo Y."/>
            <person name="Wan H."/>
            <person name="Zhang X."/>
            <person name="Scossa F."/>
            <person name="Alseekh S."/>
            <person name="Zhang Q."/>
            <person name="Wang P."/>
            <person name="Xu L."/>
            <person name="Schmidt M.H."/>
            <person name="Jia X."/>
            <person name="Li D."/>
            <person name="Zhu A."/>
            <person name="Guo F."/>
            <person name="Chen W."/>
            <person name="Ni D."/>
            <person name="Usadel B."/>
            <person name="Fernie A.R."/>
            <person name="Wen W."/>
        </authorList>
    </citation>
    <scope>NUCLEOTIDE SEQUENCE [LARGE SCALE GENOMIC DNA]</scope>
    <source>
        <strain evidence="2">cv. G240</strain>
    </source>
</reference>
<comment type="caution">
    <text evidence="1">The sequence shown here is derived from an EMBL/GenBank/DDBJ whole genome shotgun (WGS) entry which is preliminary data.</text>
</comment>